<sequence>MELHYVKIHFQFMLEEDLEDPYLLYASRARFEAAFRRVLACGRAACAGCRTSDSCPHTEIFGQHLARDPEALRRHQKPPLPFVFHFPQLLPIPNGGSSFACSLTLFGRAVHHLPHFMEAVGILLEGLPATVLKVEAESPGGGREAVAAGLQPALPLLSALDPSASGPLPPDRVTVRFVTPLKLTHEGRLVRRFSFAELTRALMRRVSSLAYYYEGVELPLDYRWLSQAAGTIRTVGSDCRLDIWGGRPAGLIGSVTFAGDLEPFHLLLQLGTATHLGKGASFGFGRFQLER</sequence>
<evidence type="ECO:0000313" key="3">
    <source>
        <dbReference type="Proteomes" id="UP000556026"/>
    </source>
</evidence>
<dbReference type="Pfam" id="PF10040">
    <property type="entry name" value="CRISPR_Cas6"/>
    <property type="match status" value="1"/>
</dbReference>
<dbReference type="AlphaFoldDB" id="A0A6V8MP01"/>
<accession>A0A6V8MP01</accession>
<proteinExistence type="predicted"/>
<organism evidence="2 3">
    <name type="scientific">Geomonas silvestris</name>
    <dbReference type="NCBI Taxonomy" id="2740184"/>
    <lineage>
        <taxon>Bacteria</taxon>
        <taxon>Pseudomonadati</taxon>
        <taxon>Thermodesulfobacteriota</taxon>
        <taxon>Desulfuromonadia</taxon>
        <taxon>Geobacterales</taxon>
        <taxon>Geobacteraceae</taxon>
        <taxon>Geomonas</taxon>
    </lineage>
</organism>
<dbReference type="InterPro" id="IPR019267">
    <property type="entry name" value="CRISPR-assoc_Cas6_C"/>
</dbReference>
<evidence type="ECO:0000259" key="1">
    <source>
        <dbReference type="Pfam" id="PF10040"/>
    </source>
</evidence>
<feature type="domain" description="CRISPR-associated protein Cas6 C-terminal" evidence="1">
    <location>
        <begin position="175"/>
        <end position="286"/>
    </location>
</feature>
<reference evidence="3" key="1">
    <citation type="submission" date="2020-06" db="EMBL/GenBank/DDBJ databases">
        <title>Draft genomic sequence of Geomonas sp. Red330.</title>
        <authorList>
            <person name="Itoh H."/>
            <person name="Zhenxing X."/>
            <person name="Ushijima N."/>
            <person name="Masuda Y."/>
            <person name="Shiratori Y."/>
            <person name="Senoo K."/>
        </authorList>
    </citation>
    <scope>NUCLEOTIDE SEQUENCE [LARGE SCALE GENOMIC DNA]</scope>
    <source>
        <strain evidence="3">Red330</strain>
    </source>
</reference>
<keyword evidence="3" id="KW-1185">Reference proteome</keyword>
<comment type="caution">
    <text evidence="2">The sequence shown here is derived from an EMBL/GenBank/DDBJ whole genome shotgun (WGS) entry which is preliminary data.</text>
</comment>
<dbReference type="Proteomes" id="UP000556026">
    <property type="component" value="Unassembled WGS sequence"/>
</dbReference>
<evidence type="ECO:0000313" key="2">
    <source>
        <dbReference type="EMBL" id="GFO61785.1"/>
    </source>
</evidence>
<dbReference type="EMBL" id="BLXX01000020">
    <property type="protein sequence ID" value="GFO61785.1"/>
    <property type="molecule type" value="Genomic_DNA"/>
</dbReference>
<protein>
    <recommendedName>
        <fullName evidence="1">CRISPR-associated protein Cas6 C-terminal domain-containing protein</fullName>
    </recommendedName>
</protein>
<dbReference type="RefSeq" id="WP_183356570.1">
    <property type="nucleotide sequence ID" value="NZ_BLXX01000020.1"/>
</dbReference>
<dbReference type="Gene3D" id="3.30.70.1900">
    <property type="match status" value="1"/>
</dbReference>
<name>A0A6V8MP01_9BACT</name>
<gene>
    <name evidence="2" type="ORF">GMST_41100</name>
</gene>